<dbReference type="AlphaFoldDB" id="A0AAU9KLT2"/>
<evidence type="ECO:0000313" key="2">
    <source>
        <dbReference type="EMBL" id="CAH0474275.1"/>
    </source>
</evidence>
<organism evidence="2 3">
    <name type="scientific">Peronospora belbahrii</name>
    <dbReference type="NCBI Taxonomy" id="622444"/>
    <lineage>
        <taxon>Eukaryota</taxon>
        <taxon>Sar</taxon>
        <taxon>Stramenopiles</taxon>
        <taxon>Oomycota</taxon>
        <taxon>Peronosporomycetes</taxon>
        <taxon>Peronosporales</taxon>
        <taxon>Peronosporaceae</taxon>
        <taxon>Peronospora</taxon>
    </lineage>
</organism>
<sequence length="89" mass="10367">MRKQKITETVSLKAHCTYSFRKCRKEFHHVEILAQSTGLQADAQQQQQGRVVTRIMTMRNIEKAGAWPFMAEWRVLCGAYRIMKIVSPI</sequence>
<reference evidence="2" key="1">
    <citation type="submission" date="2021-11" db="EMBL/GenBank/DDBJ databases">
        <authorList>
            <person name="Islam A."/>
            <person name="Islam S."/>
            <person name="Flora M.S."/>
            <person name="Rahman M."/>
            <person name="Ziaur R.M."/>
            <person name="Epstein J.H."/>
            <person name="Hassan M."/>
            <person name="Klassen M."/>
            <person name="Woodard K."/>
            <person name="Webb A."/>
            <person name="Webby R.J."/>
            <person name="El Zowalaty M.E."/>
        </authorList>
    </citation>
    <scope>NUCLEOTIDE SEQUENCE</scope>
    <source>
        <strain evidence="2">Pbs3</strain>
    </source>
</reference>
<accession>A0AAU9KLT2</accession>
<dbReference type="Proteomes" id="UP001160483">
    <property type="component" value="Unassembled WGS sequence"/>
</dbReference>
<comment type="caution">
    <text evidence="2">The sequence shown here is derived from an EMBL/GenBank/DDBJ whole genome shotgun (WGS) entry which is preliminary data.</text>
</comment>
<evidence type="ECO:0000313" key="1">
    <source>
        <dbReference type="EMBL" id="CAH0473454.1"/>
    </source>
</evidence>
<dbReference type="EMBL" id="CAKKTJ010000075">
    <property type="protein sequence ID" value="CAH0473454.1"/>
    <property type="molecule type" value="Genomic_DNA"/>
</dbReference>
<proteinExistence type="predicted"/>
<dbReference type="EMBL" id="CAKKTJ010000101">
    <property type="protein sequence ID" value="CAH0474275.1"/>
    <property type="molecule type" value="Genomic_DNA"/>
</dbReference>
<name>A0AAU9KLT2_9STRA</name>
<protein>
    <submittedName>
        <fullName evidence="2">Uncharacterized protein</fullName>
    </submittedName>
</protein>
<evidence type="ECO:0000313" key="3">
    <source>
        <dbReference type="Proteomes" id="UP001160483"/>
    </source>
</evidence>
<gene>
    <name evidence="2" type="ORF">PBS003_LOCUS1134</name>
    <name evidence="1" type="ORF">PBS003_LOCUS348</name>
</gene>